<dbReference type="KEGG" id="tso:IZ6_02200"/>
<dbReference type="PANTHER" id="PTHR43072:SF8">
    <property type="entry name" value="ACYLTRANSFERASE FABY-RELATED"/>
    <property type="match status" value="1"/>
</dbReference>
<dbReference type="AlphaFoldDB" id="A0A6S6QNV1"/>
<gene>
    <name evidence="2" type="ORF">IZ6_02200</name>
</gene>
<keyword evidence="2" id="KW-0808">Transferase</keyword>
<dbReference type="CDD" id="cd04301">
    <property type="entry name" value="NAT_SF"/>
    <property type="match status" value="1"/>
</dbReference>
<proteinExistence type="predicted"/>
<dbReference type="PROSITE" id="PS51186">
    <property type="entry name" value="GNAT"/>
    <property type="match status" value="1"/>
</dbReference>
<evidence type="ECO:0000313" key="3">
    <source>
        <dbReference type="Proteomes" id="UP000515317"/>
    </source>
</evidence>
<name>A0A6S6QNV1_9HYPH</name>
<dbReference type="EMBL" id="AP023361">
    <property type="protein sequence ID" value="BCJ89485.1"/>
    <property type="molecule type" value="Genomic_DNA"/>
</dbReference>
<feature type="domain" description="N-acetyltransferase" evidence="1">
    <location>
        <begin position="1"/>
        <end position="163"/>
    </location>
</feature>
<dbReference type="SUPFAM" id="SSF55729">
    <property type="entry name" value="Acyl-CoA N-acyltransferases (Nat)"/>
    <property type="match status" value="1"/>
</dbReference>
<dbReference type="Pfam" id="PF00583">
    <property type="entry name" value="Acetyltransf_1"/>
    <property type="match status" value="1"/>
</dbReference>
<accession>A0A6S6QNV1</accession>
<protein>
    <submittedName>
        <fullName evidence="2">N-acetyltransferase</fullName>
    </submittedName>
</protein>
<dbReference type="Gene3D" id="3.40.630.30">
    <property type="match status" value="1"/>
</dbReference>
<sequence length="175" mass="19057">MIRTAHLSDISAIATIYADAVKNGTASFELVPPSQDDIRARFEKTVAGGYPYLVAELDGRVAGYGYCGPYRPRAAYHFTVENSVYVDPAWHGKGVGRALMRALIASCEERGFRQMIAVIGDSRNAASIALHKTLGFEMIGTHRSVGRKHGVWLDTVEMQLSLGTGDHDDPSFEPA</sequence>
<dbReference type="RefSeq" id="WP_222876192.1">
    <property type="nucleotide sequence ID" value="NZ_AP023361.1"/>
</dbReference>
<dbReference type="Proteomes" id="UP000515317">
    <property type="component" value="Chromosome"/>
</dbReference>
<reference evidence="2 3" key="1">
    <citation type="submission" date="2020-08" db="EMBL/GenBank/DDBJ databases">
        <title>Genome sequence of Rhizobiales bacterium strain IZ6.</title>
        <authorList>
            <person name="Nakai R."/>
            <person name="Naganuma T."/>
        </authorList>
    </citation>
    <scope>NUCLEOTIDE SEQUENCE [LARGE SCALE GENOMIC DNA]</scope>
    <source>
        <strain evidence="2 3">IZ6</strain>
    </source>
</reference>
<organism evidence="2 3">
    <name type="scientific">Terrihabitans soli</name>
    <dbReference type="NCBI Taxonomy" id="708113"/>
    <lineage>
        <taxon>Bacteria</taxon>
        <taxon>Pseudomonadati</taxon>
        <taxon>Pseudomonadota</taxon>
        <taxon>Alphaproteobacteria</taxon>
        <taxon>Hyphomicrobiales</taxon>
        <taxon>Terrihabitans</taxon>
    </lineage>
</organism>
<dbReference type="InterPro" id="IPR016181">
    <property type="entry name" value="Acyl_CoA_acyltransferase"/>
</dbReference>
<keyword evidence="3" id="KW-1185">Reference proteome</keyword>
<dbReference type="PANTHER" id="PTHR43072">
    <property type="entry name" value="N-ACETYLTRANSFERASE"/>
    <property type="match status" value="1"/>
</dbReference>
<dbReference type="InterPro" id="IPR000182">
    <property type="entry name" value="GNAT_dom"/>
</dbReference>
<evidence type="ECO:0000259" key="1">
    <source>
        <dbReference type="PROSITE" id="PS51186"/>
    </source>
</evidence>
<dbReference type="GO" id="GO:0016747">
    <property type="term" value="F:acyltransferase activity, transferring groups other than amino-acyl groups"/>
    <property type="evidence" value="ECO:0007669"/>
    <property type="project" value="InterPro"/>
</dbReference>
<evidence type="ECO:0000313" key="2">
    <source>
        <dbReference type="EMBL" id="BCJ89485.1"/>
    </source>
</evidence>